<evidence type="ECO:0000313" key="10">
    <source>
        <dbReference type="Proteomes" id="UP001183643"/>
    </source>
</evidence>
<name>A0AAE3YS10_9ACTN</name>
<proteinExistence type="predicted"/>
<feature type="transmembrane region" description="Helical" evidence="7">
    <location>
        <begin position="34"/>
        <end position="57"/>
    </location>
</feature>
<dbReference type="PANTHER" id="PTHR36115">
    <property type="entry name" value="PROLINE-RICH ANTIGEN HOMOLOG-RELATED"/>
    <property type="match status" value="1"/>
</dbReference>
<comment type="subcellular location">
    <subcellularLocation>
        <location evidence="1">Cell membrane</location>
        <topology evidence="1">Multi-pass membrane protein</topology>
    </subcellularLocation>
</comment>
<comment type="caution">
    <text evidence="9">The sequence shown here is derived from an EMBL/GenBank/DDBJ whole genome shotgun (WGS) entry which is preliminary data.</text>
</comment>
<evidence type="ECO:0000256" key="4">
    <source>
        <dbReference type="ARBA" id="ARBA00022989"/>
    </source>
</evidence>
<dbReference type="EMBL" id="JAVDYB010000001">
    <property type="protein sequence ID" value="MDR7277383.1"/>
    <property type="molecule type" value="Genomic_DNA"/>
</dbReference>
<evidence type="ECO:0000256" key="5">
    <source>
        <dbReference type="ARBA" id="ARBA00023136"/>
    </source>
</evidence>
<organism evidence="9 10">
    <name type="scientific">Catenuloplanes atrovinosus</name>
    <dbReference type="NCBI Taxonomy" id="137266"/>
    <lineage>
        <taxon>Bacteria</taxon>
        <taxon>Bacillati</taxon>
        <taxon>Actinomycetota</taxon>
        <taxon>Actinomycetes</taxon>
        <taxon>Micromonosporales</taxon>
        <taxon>Micromonosporaceae</taxon>
        <taxon>Catenuloplanes</taxon>
    </lineage>
</organism>
<accession>A0AAE3YS10</accession>
<evidence type="ECO:0000256" key="3">
    <source>
        <dbReference type="ARBA" id="ARBA00022692"/>
    </source>
</evidence>
<keyword evidence="10" id="KW-1185">Reference proteome</keyword>
<feature type="transmembrane region" description="Helical" evidence="7">
    <location>
        <begin position="69"/>
        <end position="92"/>
    </location>
</feature>
<keyword evidence="5 7" id="KW-0472">Membrane</keyword>
<feature type="region of interest" description="Disordered" evidence="6">
    <location>
        <begin position="1"/>
        <end position="23"/>
    </location>
</feature>
<dbReference type="PANTHER" id="PTHR36115:SF6">
    <property type="entry name" value="PROLINE-RICH ANTIGEN HOMOLOG"/>
    <property type="match status" value="1"/>
</dbReference>
<keyword evidence="2" id="KW-1003">Cell membrane</keyword>
<evidence type="ECO:0000256" key="2">
    <source>
        <dbReference type="ARBA" id="ARBA00022475"/>
    </source>
</evidence>
<evidence type="ECO:0000256" key="1">
    <source>
        <dbReference type="ARBA" id="ARBA00004651"/>
    </source>
</evidence>
<evidence type="ECO:0000256" key="7">
    <source>
        <dbReference type="SAM" id="Phobius"/>
    </source>
</evidence>
<sequence length="167" mass="17999">MTTTESQYHAAPAKAPWEEPSATTRDVKVTGRRVVANLIDGFLMVLVGGGFMMMFGVERSAAMETAGTATMWTMSPAGTLLYAAFAIAYYVLMERLAGRTLGKMVTGIRVVDEATGAAPSWGQAALRTLLRIVDGLFGYLVAFVVVLTNDKRRRLGDMAAKTLVVRS</sequence>
<keyword evidence="3 7" id="KW-0812">Transmembrane</keyword>
<evidence type="ECO:0000256" key="6">
    <source>
        <dbReference type="SAM" id="MobiDB-lite"/>
    </source>
</evidence>
<dbReference type="RefSeq" id="WP_310369633.1">
    <property type="nucleotide sequence ID" value="NZ_JAVDYB010000001.1"/>
</dbReference>
<dbReference type="GO" id="GO:0005886">
    <property type="term" value="C:plasma membrane"/>
    <property type="evidence" value="ECO:0007669"/>
    <property type="project" value="UniProtKB-SubCell"/>
</dbReference>
<dbReference type="AlphaFoldDB" id="A0AAE3YS10"/>
<evidence type="ECO:0000313" key="9">
    <source>
        <dbReference type="EMBL" id="MDR7277383.1"/>
    </source>
</evidence>
<gene>
    <name evidence="9" type="ORF">J2S41_004161</name>
</gene>
<reference evidence="9" key="1">
    <citation type="submission" date="2023-07" db="EMBL/GenBank/DDBJ databases">
        <title>Sequencing the genomes of 1000 actinobacteria strains.</title>
        <authorList>
            <person name="Klenk H.-P."/>
        </authorList>
    </citation>
    <scope>NUCLEOTIDE SEQUENCE</scope>
    <source>
        <strain evidence="9">DSM 44707</strain>
    </source>
</reference>
<dbReference type="Proteomes" id="UP001183643">
    <property type="component" value="Unassembled WGS sequence"/>
</dbReference>
<dbReference type="InterPro" id="IPR010432">
    <property type="entry name" value="RDD"/>
</dbReference>
<keyword evidence="4 7" id="KW-1133">Transmembrane helix</keyword>
<evidence type="ECO:0000259" key="8">
    <source>
        <dbReference type="Pfam" id="PF06271"/>
    </source>
</evidence>
<protein>
    <submittedName>
        <fullName evidence="9">RDD family membrane protein YckC</fullName>
    </submittedName>
</protein>
<dbReference type="Pfam" id="PF06271">
    <property type="entry name" value="RDD"/>
    <property type="match status" value="1"/>
</dbReference>
<feature type="transmembrane region" description="Helical" evidence="7">
    <location>
        <begin position="129"/>
        <end position="148"/>
    </location>
</feature>
<dbReference type="InterPro" id="IPR051791">
    <property type="entry name" value="Pra-immunoreactive"/>
</dbReference>
<feature type="domain" description="RDD" evidence="8">
    <location>
        <begin position="30"/>
        <end position="161"/>
    </location>
</feature>